<organism evidence="2 4">
    <name type="scientific">Streptomyces fulvorobeus</name>
    <dbReference type="NCBI Taxonomy" id="284028"/>
    <lineage>
        <taxon>Bacteria</taxon>
        <taxon>Bacillati</taxon>
        <taxon>Actinomycetota</taxon>
        <taxon>Actinomycetes</taxon>
        <taxon>Kitasatosporales</taxon>
        <taxon>Streptomycetaceae</taxon>
        <taxon>Streptomyces</taxon>
    </lineage>
</organism>
<dbReference type="GO" id="GO:0016491">
    <property type="term" value="F:oxidoreductase activity"/>
    <property type="evidence" value="ECO:0007669"/>
    <property type="project" value="InterPro"/>
</dbReference>
<reference evidence="2 4" key="1">
    <citation type="submission" date="2020-05" db="EMBL/GenBank/DDBJ databases">
        <title>Whole genome shotgun sequence of Streptomyces fulvorobeus NBRC 15897.</title>
        <authorList>
            <person name="Komaki H."/>
            <person name="Tamura T."/>
        </authorList>
    </citation>
    <scope>NUCLEOTIDE SEQUENCE [LARGE SCALE GENOMIC DNA]</scope>
    <source>
        <strain evidence="2 4">NBRC 15897</strain>
    </source>
</reference>
<dbReference type="InterPro" id="IPR012348">
    <property type="entry name" value="RNR-like"/>
</dbReference>
<accession>A0A7J0C4Q7</accession>
<dbReference type="Proteomes" id="UP000498980">
    <property type="component" value="Unassembled WGS sequence"/>
</dbReference>
<evidence type="ECO:0000313" key="4">
    <source>
        <dbReference type="Proteomes" id="UP000498980"/>
    </source>
</evidence>
<comment type="caution">
    <text evidence="2">The sequence shown here is derived from an EMBL/GenBank/DDBJ whole genome shotgun (WGS) entry which is preliminary data.</text>
</comment>
<keyword evidence="4" id="KW-1185">Reference proteome</keyword>
<proteinExistence type="predicted"/>
<dbReference type="EMBL" id="BLWC01000001">
    <property type="protein sequence ID" value="GFM96924.1"/>
    <property type="molecule type" value="Genomic_DNA"/>
</dbReference>
<dbReference type="EMBL" id="JACCCF010000001">
    <property type="protein sequence ID" value="NYE40627.1"/>
    <property type="molecule type" value="Genomic_DNA"/>
</dbReference>
<protein>
    <submittedName>
        <fullName evidence="3">DNA-binding ferritin-like protein (Dps family)</fullName>
    </submittedName>
    <submittedName>
        <fullName evidence="2">Membrane protein</fullName>
    </submittedName>
</protein>
<keyword evidence="3" id="KW-0238">DNA-binding</keyword>
<evidence type="ECO:0000256" key="1">
    <source>
        <dbReference type="SAM" id="MobiDB-lite"/>
    </source>
</evidence>
<dbReference type="GO" id="GO:0003677">
    <property type="term" value="F:DNA binding"/>
    <property type="evidence" value="ECO:0007669"/>
    <property type="project" value="UniProtKB-KW"/>
</dbReference>
<dbReference type="InterPro" id="IPR009078">
    <property type="entry name" value="Ferritin-like_SF"/>
</dbReference>
<dbReference type="SUPFAM" id="SSF47240">
    <property type="entry name" value="Ferritin-like"/>
    <property type="match status" value="1"/>
</dbReference>
<reference evidence="3 5" key="2">
    <citation type="submission" date="2020-07" db="EMBL/GenBank/DDBJ databases">
        <title>Sequencing the genomes of 1000 actinobacteria strains.</title>
        <authorList>
            <person name="Klenk H.-P."/>
        </authorList>
    </citation>
    <scope>NUCLEOTIDE SEQUENCE [LARGE SCALE GENOMIC DNA]</scope>
    <source>
        <strain evidence="3 5">DSM 41455</strain>
    </source>
</reference>
<dbReference type="InterPro" id="IPR025859">
    <property type="entry name" value="AurF/CmlI"/>
</dbReference>
<sequence length="313" mass="35670">MGEVQDTDRVHERALPDGERRPVDRERLADRLLKSSQRLALDPAVEVAWDSAWQGDMFFLPEELVSLYGTPLWETMPRAQRVELSRYEAGCHAWTALWGENQLIQLVAQHISRLDPSTKHVQYALTELEEECRHSQMFARLMGKLGTPAYHRSFVDRCRAKLWKVSMGPIRVFTSVLIIEDVLDRLQRATIDDASVQPVIRDVARVHVVEEARHISYARAELERQMASCPALKRYATQFMSGLCAVFVSRGLIPREVYTAVGLDSRDAARQVRASAHRGATLCWSAKRLTTFFAQIGIIGPAGAWAWRRSRFL</sequence>
<dbReference type="Pfam" id="PF11583">
    <property type="entry name" value="AurF"/>
    <property type="match status" value="1"/>
</dbReference>
<dbReference type="CDD" id="cd00657">
    <property type="entry name" value="Ferritin_like"/>
    <property type="match status" value="1"/>
</dbReference>
<evidence type="ECO:0000313" key="5">
    <source>
        <dbReference type="Proteomes" id="UP000530403"/>
    </source>
</evidence>
<dbReference type="RefSeq" id="WP_173313073.1">
    <property type="nucleotide sequence ID" value="NZ_BAAAUE010000007.1"/>
</dbReference>
<gene>
    <name evidence="3" type="ORF">HEB29_001638</name>
    <name evidence="2" type="ORF">Sfulv_17350</name>
</gene>
<name>A0A7J0C4Q7_9ACTN</name>
<dbReference type="Gene3D" id="1.10.620.20">
    <property type="entry name" value="Ribonucleotide Reductase, subunit A"/>
    <property type="match status" value="1"/>
</dbReference>
<dbReference type="Proteomes" id="UP000530403">
    <property type="component" value="Unassembled WGS sequence"/>
</dbReference>
<dbReference type="AlphaFoldDB" id="A0A7J0C4Q7"/>
<feature type="region of interest" description="Disordered" evidence="1">
    <location>
        <begin position="1"/>
        <end position="21"/>
    </location>
</feature>
<evidence type="ECO:0000313" key="3">
    <source>
        <dbReference type="EMBL" id="NYE40627.1"/>
    </source>
</evidence>
<evidence type="ECO:0000313" key="2">
    <source>
        <dbReference type="EMBL" id="GFM96924.1"/>
    </source>
</evidence>